<proteinExistence type="predicted"/>
<dbReference type="Proteomes" id="UP000478052">
    <property type="component" value="Unassembled WGS sequence"/>
</dbReference>
<dbReference type="EMBL" id="VUJU01009860">
    <property type="protein sequence ID" value="KAF0717181.1"/>
    <property type="molecule type" value="Genomic_DNA"/>
</dbReference>
<comment type="caution">
    <text evidence="1">The sequence shown here is derived from an EMBL/GenBank/DDBJ whole genome shotgun (WGS) entry which is preliminary data.</text>
</comment>
<gene>
    <name evidence="1" type="ORF">FWK35_00019053</name>
</gene>
<evidence type="ECO:0000313" key="1">
    <source>
        <dbReference type="EMBL" id="KAF0717181.1"/>
    </source>
</evidence>
<organism evidence="1 2">
    <name type="scientific">Aphis craccivora</name>
    <name type="common">Cowpea aphid</name>
    <dbReference type="NCBI Taxonomy" id="307492"/>
    <lineage>
        <taxon>Eukaryota</taxon>
        <taxon>Metazoa</taxon>
        <taxon>Ecdysozoa</taxon>
        <taxon>Arthropoda</taxon>
        <taxon>Hexapoda</taxon>
        <taxon>Insecta</taxon>
        <taxon>Pterygota</taxon>
        <taxon>Neoptera</taxon>
        <taxon>Paraneoptera</taxon>
        <taxon>Hemiptera</taxon>
        <taxon>Sternorrhyncha</taxon>
        <taxon>Aphidomorpha</taxon>
        <taxon>Aphidoidea</taxon>
        <taxon>Aphididae</taxon>
        <taxon>Aphidini</taxon>
        <taxon>Aphis</taxon>
        <taxon>Aphis</taxon>
    </lineage>
</organism>
<protein>
    <submittedName>
        <fullName evidence="1">Zinc finger BED domain-containing protein RICESLEEPER 1-like isoform X2</fullName>
    </submittedName>
</protein>
<evidence type="ECO:0000313" key="2">
    <source>
        <dbReference type="Proteomes" id="UP000478052"/>
    </source>
</evidence>
<keyword evidence="2" id="KW-1185">Reference proteome</keyword>
<accession>A0A6G0W087</accession>
<dbReference type="AlphaFoldDB" id="A0A6G0W087"/>
<reference evidence="1 2" key="1">
    <citation type="submission" date="2019-08" db="EMBL/GenBank/DDBJ databases">
        <title>Whole genome of Aphis craccivora.</title>
        <authorList>
            <person name="Voronova N.V."/>
            <person name="Shulinski R.S."/>
            <person name="Bandarenka Y.V."/>
            <person name="Zhorov D.G."/>
            <person name="Warner D."/>
        </authorList>
    </citation>
    <scope>NUCLEOTIDE SEQUENCE [LARGE SCALE GENOMIC DNA]</scope>
    <source>
        <strain evidence="1">180601</strain>
        <tissue evidence="1">Whole Body</tissue>
    </source>
</reference>
<name>A0A6G0W087_APHCR</name>
<sequence>MNLISEIIVNNDVSETTTNKDDTNGEIDEFEIFLSSHGSTPCLEVENIDNRSIRVITEEFDNVPRHHHKSCVLKYWSENKIKKPKLLQLTQIVMAVPCPHVIISNL</sequence>